<evidence type="ECO:0000256" key="1">
    <source>
        <dbReference type="ARBA" id="ARBA00004123"/>
    </source>
</evidence>
<dbReference type="AlphaFoldDB" id="A0AAN9IB77"/>
<dbReference type="PANTHER" id="PTHR12663:SF69">
    <property type="entry name" value="SISTER CHROMATID COHESION PROTEIN PDS5 HOMOLOG E"/>
    <property type="match status" value="1"/>
</dbReference>
<keyword evidence="7" id="KW-1185">Reference proteome</keyword>
<evidence type="ECO:0000313" key="6">
    <source>
        <dbReference type="EMBL" id="KAK7272977.1"/>
    </source>
</evidence>
<dbReference type="CDD" id="cd20404">
    <property type="entry name" value="Tudor_Agenet_AtEML-like"/>
    <property type="match status" value="1"/>
</dbReference>
<keyword evidence="3" id="KW-0234">DNA repair</keyword>
<keyword evidence="2" id="KW-0227">DNA damage</keyword>
<evidence type="ECO:0000256" key="2">
    <source>
        <dbReference type="ARBA" id="ARBA00022763"/>
    </source>
</evidence>
<dbReference type="InterPro" id="IPR039776">
    <property type="entry name" value="Pds5"/>
</dbReference>
<dbReference type="GO" id="GO:0006281">
    <property type="term" value="P:DNA repair"/>
    <property type="evidence" value="ECO:0007669"/>
    <property type="project" value="UniProtKB-KW"/>
</dbReference>
<feature type="compositionally biased region" description="Basic and acidic residues" evidence="5">
    <location>
        <begin position="285"/>
        <end position="295"/>
    </location>
</feature>
<evidence type="ECO:0000256" key="4">
    <source>
        <dbReference type="ARBA" id="ARBA00023242"/>
    </source>
</evidence>
<evidence type="ECO:0008006" key="8">
    <source>
        <dbReference type="Google" id="ProtNLM"/>
    </source>
</evidence>
<feature type="compositionally biased region" description="Basic and acidic residues" evidence="5">
    <location>
        <begin position="426"/>
        <end position="481"/>
    </location>
</feature>
<feature type="compositionally biased region" description="Polar residues" evidence="5">
    <location>
        <begin position="261"/>
        <end position="271"/>
    </location>
</feature>
<proteinExistence type="predicted"/>
<feature type="compositionally biased region" description="Basic residues" evidence="5">
    <location>
        <begin position="501"/>
        <end position="510"/>
    </location>
</feature>
<comment type="caution">
    <text evidence="6">The sequence shown here is derived from an EMBL/GenBank/DDBJ whole genome shotgun (WGS) entry which is preliminary data.</text>
</comment>
<dbReference type="GO" id="GO:0005634">
    <property type="term" value="C:nucleus"/>
    <property type="evidence" value="ECO:0007669"/>
    <property type="project" value="UniProtKB-SubCell"/>
</dbReference>
<evidence type="ECO:0000313" key="7">
    <source>
        <dbReference type="Proteomes" id="UP001372338"/>
    </source>
</evidence>
<accession>A0AAN9IB77</accession>
<name>A0AAN9IB77_CROPI</name>
<feature type="region of interest" description="Disordered" evidence="5">
    <location>
        <begin position="261"/>
        <end position="518"/>
    </location>
</feature>
<comment type="subcellular location">
    <subcellularLocation>
        <location evidence="1">Nucleus</location>
    </subcellularLocation>
</comment>
<reference evidence="6 7" key="1">
    <citation type="submission" date="2024-01" db="EMBL/GenBank/DDBJ databases">
        <title>The genomes of 5 underutilized Papilionoideae crops provide insights into root nodulation and disease resistanc.</title>
        <authorList>
            <person name="Yuan L."/>
        </authorList>
    </citation>
    <scope>NUCLEOTIDE SEQUENCE [LARGE SCALE GENOMIC DNA]</scope>
    <source>
        <strain evidence="6">ZHUSHIDOU_FW_LH</strain>
        <tissue evidence="6">Leaf</tissue>
    </source>
</reference>
<dbReference type="Proteomes" id="UP001372338">
    <property type="component" value="Unassembled WGS sequence"/>
</dbReference>
<evidence type="ECO:0000256" key="5">
    <source>
        <dbReference type="SAM" id="MobiDB-lite"/>
    </source>
</evidence>
<keyword evidence="4" id="KW-0539">Nucleus</keyword>
<dbReference type="PANTHER" id="PTHR12663">
    <property type="entry name" value="ANDROGEN INDUCED INHIBITOR OF PROLIFERATION AS3 / PDS5-RELATED"/>
    <property type="match status" value="1"/>
</dbReference>
<gene>
    <name evidence="6" type="ORF">RIF29_14022</name>
</gene>
<dbReference type="Pfam" id="PF20168">
    <property type="entry name" value="PDS5"/>
    <property type="match status" value="1"/>
</dbReference>
<sequence>MTSSNGTEMDSIKRLQHLGRKLLNSHSLQLDELLILLHKLALVLSKVDQSPSEAIKKSLEPSIQALISDELLRHADEAVKISVTCCFTEITRITAPEAPYDDEQMKEIFKLIVAAFEKLSHVSGYCYDKALTIIYNVEKVRLCLVMLDLELDDLVIEMFQQFLRNIRSYLPRQVIGYMETVMTQVLNESEEISSDLLRPLLNSARKENQVISPISWALAEKVFTNCALNLKPYLMNAVESSGRALDEYAQIVATICQNGSEFPQHAHSNGSKKTEVQEPENELNIPKDADKKPSDVTKITCVRSTMNDENFKKSHLKGKKHSDPTKSSNSRNTKANAETAQEPKSETQLNTVVPMKRVRKPNSLMNEEEGYGISRISKRTKAAKPALSKKARDSSSAFPPSEIHASRKDKLQSKPKTASEILVSESRNENNEKDSQSRKIHDIGSADENPVHQKNNELSKPEEMSEGHEALVSKPKTDENNHVAYPSTSGNIPRPNGGCTKRGRRPRKRSSTWNDSKFVSKLDEGKLNPLLEDTSLESRGVRFGEEPGARKDSEVKPQIPPIRRIKFTFKNAEKTAMAPEMVGAEMEPKASCDDVGKNKSVIITDVENGEESKSSFRTGAKKKRMLNATPKRDLNELSAIKSSETCDIGDSLVHSRIKVWWPMDKMYYEGVVESYDPVKQKHKIVYDDDEVEVLNLNRQRWEKIVVDTSPDEEQGLALHKLAEASHMDRTSTSISICESAKSKRMKTSSCIKNNKTNDLAKEKAVVA</sequence>
<dbReference type="EMBL" id="JAYWIO010000003">
    <property type="protein sequence ID" value="KAK7272977.1"/>
    <property type="molecule type" value="Genomic_DNA"/>
</dbReference>
<organism evidence="6 7">
    <name type="scientific">Crotalaria pallida</name>
    <name type="common">Smooth rattlebox</name>
    <name type="synonym">Crotalaria striata</name>
    <dbReference type="NCBI Taxonomy" id="3830"/>
    <lineage>
        <taxon>Eukaryota</taxon>
        <taxon>Viridiplantae</taxon>
        <taxon>Streptophyta</taxon>
        <taxon>Embryophyta</taxon>
        <taxon>Tracheophyta</taxon>
        <taxon>Spermatophyta</taxon>
        <taxon>Magnoliopsida</taxon>
        <taxon>eudicotyledons</taxon>
        <taxon>Gunneridae</taxon>
        <taxon>Pentapetalae</taxon>
        <taxon>rosids</taxon>
        <taxon>fabids</taxon>
        <taxon>Fabales</taxon>
        <taxon>Fabaceae</taxon>
        <taxon>Papilionoideae</taxon>
        <taxon>50 kb inversion clade</taxon>
        <taxon>genistoids sensu lato</taxon>
        <taxon>core genistoids</taxon>
        <taxon>Crotalarieae</taxon>
        <taxon>Crotalaria</taxon>
    </lineage>
</organism>
<protein>
    <recommendedName>
        <fullName evidence="8">Tudor domain-containing protein</fullName>
    </recommendedName>
</protein>
<dbReference type="Gene3D" id="2.30.30.140">
    <property type="match status" value="1"/>
</dbReference>
<feature type="compositionally biased region" description="Polar residues" evidence="5">
    <location>
        <begin position="325"/>
        <end position="339"/>
    </location>
</feature>
<feature type="region of interest" description="Disordered" evidence="5">
    <location>
        <begin position="538"/>
        <end position="559"/>
    </location>
</feature>
<evidence type="ECO:0000256" key="3">
    <source>
        <dbReference type="ARBA" id="ARBA00023204"/>
    </source>
</evidence>
<dbReference type="GO" id="GO:0007064">
    <property type="term" value="P:mitotic sister chromatid cohesion"/>
    <property type="evidence" value="ECO:0007669"/>
    <property type="project" value="InterPro"/>
</dbReference>
<feature type="compositionally biased region" description="Basic and acidic residues" evidence="5">
    <location>
        <begin position="539"/>
        <end position="555"/>
    </location>
</feature>
<dbReference type="GO" id="GO:0000785">
    <property type="term" value="C:chromatin"/>
    <property type="evidence" value="ECO:0007669"/>
    <property type="project" value="TreeGrafter"/>
</dbReference>